<dbReference type="PROSITE" id="PS51257">
    <property type="entry name" value="PROKAR_LIPOPROTEIN"/>
    <property type="match status" value="1"/>
</dbReference>
<organism evidence="1">
    <name type="scientific">marine sediment metagenome</name>
    <dbReference type="NCBI Taxonomy" id="412755"/>
    <lineage>
        <taxon>unclassified sequences</taxon>
        <taxon>metagenomes</taxon>
        <taxon>ecological metagenomes</taxon>
    </lineage>
</organism>
<reference evidence="1" key="1">
    <citation type="journal article" date="2015" name="Nature">
        <title>Complex archaea that bridge the gap between prokaryotes and eukaryotes.</title>
        <authorList>
            <person name="Spang A."/>
            <person name="Saw J.H."/>
            <person name="Jorgensen S.L."/>
            <person name="Zaremba-Niedzwiedzka K."/>
            <person name="Martijn J."/>
            <person name="Lind A.E."/>
            <person name="van Eijk R."/>
            <person name="Schleper C."/>
            <person name="Guy L."/>
            <person name="Ettema T.J."/>
        </authorList>
    </citation>
    <scope>NUCLEOTIDE SEQUENCE</scope>
</reference>
<name>A0A0F9AWT0_9ZZZZ</name>
<dbReference type="AlphaFoldDB" id="A0A0F9AWT0"/>
<protein>
    <submittedName>
        <fullName evidence="1">Uncharacterized protein</fullName>
    </submittedName>
</protein>
<gene>
    <name evidence="1" type="ORF">LCGC14_2519620</name>
</gene>
<evidence type="ECO:0000313" key="1">
    <source>
        <dbReference type="EMBL" id="KKL14054.1"/>
    </source>
</evidence>
<comment type="caution">
    <text evidence="1">The sequence shown here is derived from an EMBL/GenBank/DDBJ whole genome shotgun (WGS) entry which is preliminary data.</text>
</comment>
<accession>A0A0F9AWT0</accession>
<dbReference type="EMBL" id="LAZR01040615">
    <property type="protein sequence ID" value="KKL14054.1"/>
    <property type="molecule type" value="Genomic_DNA"/>
</dbReference>
<sequence length="132" mass="13602">MIRKLLVPILFGLFVGCGGDATGPEAVAGNYTLRTVNGQDLPVVIVQVLDEKIEVTAGSWRINGDNTFSTSLTLASTTGGTTTSDTGTNNGTYTLSGSAITFTFQDASTSSGSISGNTLTVIDEGLSLVFRS</sequence>
<proteinExistence type="predicted"/>